<evidence type="ECO:0008006" key="5">
    <source>
        <dbReference type="Google" id="ProtNLM"/>
    </source>
</evidence>
<feature type="chain" id="PRO_5001540978" description="Surface antigen" evidence="2">
    <location>
        <begin position="25"/>
        <end position="304"/>
    </location>
</feature>
<protein>
    <recommendedName>
        <fullName evidence="5">Surface antigen</fullName>
    </recommendedName>
</protein>
<accession>A0A024WTB4</accession>
<dbReference type="Proteomes" id="UP000030699">
    <property type="component" value="Unassembled WGS sequence"/>
</dbReference>
<keyword evidence="1" id="KW-0812">Transmembrane</keyword>
<organism evidence="3 4">
    <name type="scientific">Plasmodium falciparum MaliPS096_E11</name>
    <dbReference type="NCBI Taxonomy" id="1036727"/>
    <lineage>
        <taxon>Eukaryota</taxon>
        <taxon>Sar</taxon>
        <taxon>Alveolata</taxon>
        <taxon>Apicomplexa</taxon>
        <taxon>Aconoidasida</taxon>
        <taxon>Haemosporida</taxon>
        <taxon>Plasmodiidae</taxon>
        <taxon>Plasmodium</taxon>
        <taxon>Plasmodium (Laverania)</taxon>
    </lineage>
</organism>
<reference evidence="3 4" key="2">
    <citation type="submission" date="2013-02" db="EMBL/GenBank/DDBJ databases">
        <title>The Genome Sequence of Plasmodium falciparum MaliPS096_E11.</title>
        <authorList>
            <consortium name="The Broad Institute Genome Sequencing Platform"/>
            <consortium name="The Broad Institute Genome Sequencing Center for Infectious Disease"/>
            <person name="Neafsey D."/>
            <person name="Cheeseman I."/>
            <person name="Volkman S."/>
            <person name="Adams J."/>
            <person name="Walker B."/>
            <person name="Young S.K."/>
            <person name="Zeng Q."/>
            <person name="Gargeya S."/>
            <person name="Fitzgerald M."/>
            <person name="Haas B."/>
            <person name="Abouelleil A."/>
            <person name="Alvarado L."/>
            <person name="Arachchi H.M."/>
            <person name="Berlin A.M."/>
            <person name="Chapman S.B."/>
            <person name="Dewar J."/>
            <person name="Goldberg J."/>
            <person name="Griggs A."/>
            <person name="Gujja S."/>
            <person name="Hansen M."/>
            <person name="Howarth C."/>
            <person name="Imamovic A."/>
            <person name="Larimer J."/>
            <person name="McCowan C."/>
            <person name="Murphy C."/>
            <person name="Neiman D."/>
            <person name="Pearson M."/>
            <person name="Priest M."/>
            <person name="Roberts A."/>
            <person name="Saif S."/>
            <person name="Shea T."/>
            <person name="Sisk P."/>
            <person name="Sykes S."/>
            <person name="Wortman J."/>
            <person name="Nusbaum C."/>
            <person name="Birren B."/>
        </authorList>
    </citation>
    <scope>NUCLEOTIDE SEQUENCE [LARGE SCALE GENOMIC DNA]</scope>
    <source>
        <strain evidence="3 4">MaliPS096_E11</strain>
    </source>
</reference>
<feature type="signal peptide" evidence="2">
    <location>
        <begin position="1"/>
        <end position="24"/>
    </location>
</feature>
<feature type="transmembrane region" description="Helical" evidence="1">
    <location>
        <begin position="273"/>
        <end position="295"/>
    </location>
</feature>
<dbReference type="OrthoDB" id="378801at2759"/>
<evidence type="ECO:0000313" key="3">
    <source>
        <dbReference type="EMBL" id="ETW49756.1"/>
    </source>
</evidence>
<name>A0A024WTB4_PLAFA</name>
<keyword evidence="1" id="KW-0472">Membrane</keyword>
<keyword evidence="2" id="KW-0732">Signal</keyword>
<proteinExistence type="predicted"/>
<dbReference type="InterPro" id="IPR006373">
    <property type="entry name" value="VSA_Rifin"/>
</dbReference>
<evidence type="ECO:0000256" key="2">
    <source>
        <dbReference type="SAM" id="SignalP"/>
    </source>
</evidence>
<gene>
    <name evidence="3" type="ORF">PFMALIP_02290</name>
</gene>
<dbReference type="Pfam" id="PF02009">
    <property type="entry name" value="RIFIN"/>
    <property type="match status" value="1"/>
</dbReference>
<evidence type="ECO:0000256" key="1">
    <source>
        <dbReference type="SAM" id="Phobius"/>
    </source>
</evidence>
<evidence type="ECO:0000313" key="4">
    <source>
        <dbReference type="Proteomes" id="UP000030699"/>
    </source>
</evidence>
<reference evidence="3 4" key="1">
    <citation type="submission" date="2013-02" db="EMBL/GenBank/DDBJ databases">
        <title>The Genome Annotation of Plasmodium falciparum MaliPS096_E11.</title>
        <authorList>
            <consortium name="The Broad Institute Genome Sequencing Platform"/>
            <consortium name="The Broad Institute Genome Sequencing Center for Infectious Disease"/>
            <person name="Neafsey D."/>
            <person name="Hoffman S."/>
            <person name="Volkman S."/>
            <person name="Rosenthal P."/>
            <person name="Walker B."/>
            <person name="Young S.K."/>
            <person name="Zeng Q."/>
            <person name="Gargeya S."/>
            <person name="Fitzgerald M."/>
            <person name="Haas B."/>
            <person name="Abouelleil A."/>
            <person name="Allen A.W."/>
            <person name="Alvarado L."/>
            <person name="Arachchi H.M."/>
            <person name="Berlin A.M."/>
            <person name="Chapman S.B."/>
            <person name="Gainer-Dewar J."/>
            <person name="Goldberg J."/>
            <person name="Griggs A."/>
            <person name="Gujja S."/>
            <person name="Hansen M."/>
            <person name="Howarth C."/>
            <person name="Imamovic A."/>
            <person name="Ireland A."/>
            <person name="Larimer J."/>
            <person name="McCowan C."/>
            <person name="Murphy C."/>
            <person name="Pearson M."/>
            <person name="Poon T.W."/>
            <person name="Priest M."/>
            <person name="Roberts A."/>
            <person name="Saif S."/>
            <person name="Shea T."/>
            <person name="Sisk P."/>
            <person name="Sykes S."/>
            <person name="Wortman J."/>
            <person name="Nusbaum C."/>
            <person name="Birren B."/>
        </authorList>
    </citation>
    <scope>NUCLEOTIDE SEQUENCE [LARGE SCALE GENOMIC DNA]</scope>
    <source>
        <strain evidence="3 4">MaliPS096_E11</strain>
    </source>
</reference>
<keyword evidence="1" id="KW-1133">Transmembrane helix</keyword>
<dbReference type="AlphaFoldDB" id="A0A024WTB4"/>
<dbReference type="EMBL" id="KI925539">
    <property type="protein sequence ID" value="ETW49756.1"/>
    <property type="molecule type" value="Genomic_DNA"/>
</dbReference>
<sequence>MKLHYSKILLFILTLNIFVSSSYAHNKNKPYITTPHTPTTISRGLSECVIQTSIYDNDEDMKHVKEIFDRQSSQRFEEYDQRMKDKRQKYKEQCDKDIQKIILKDKMEKSIAEKVEKGCLRCVWGLGGVAASVGLIGGLVVNELKKVATAAAIDFATKEGIKAGIHVVIERIKDLPFISNYLNVQWTKFINGSNYNTVSGLVQAVKDAVDSTANTCTSPTGQFGQVCQALSSGEATFRSVVGAGQEATASTTGTVQKSALDTIEIATTTCTTAITASVIAIVLIVLVMIIIYLILRYHRKKKNE</sequence>